<dbReference type="PANTHER" id="PTHR24567">
    <property type="entry name" value="CRP FAMILY TRANSCRIPTIONAL REGULATORY PROTEIN"/>
    <property type="match status" value="1"/>
</dbReference>
<comment type="caution">
    <text evidence="7">The sequence shown here is derived from an EMBL/GenBank/DDBJ whole genome shotgun (WGS) entry which is preliminary data.</text>
</comment>
<evidence type="ECO:0000313" key="8">
    <source>
        <dbReference type="Proteomes" id="UP001165652"/>
    </source>
</evidence>
<dbReference type="InterPro" id="IPR000595">
    <property type="entry name" value="cNMP-bd_dom"/>
</dbReference>
<feature type="region of interest" description="Disordered" evidence="4">
    <location>
        <begin position="251"/>
        <end position="317"/>
    </location>
</feature>
<dbReference type="PROSITE" id="PS51063">
    <property type="entry name" value="HTH_CRP_2"/>
    <property type="match status" value="1"/>
</dbReference>
<evidence type="ECO:0000313" key="7">
    <source>
        <dbReference type="EMBL" id="MDC7785061.1"/>
    </source>
</evidence>
<dbReference type="Gene3D" id="1.10.10.10">
    <property type="entry name" value="Winged helix-like DNA-binding domain superfamily/Winged helix DNA-binding domain"/>
    <property type="match status" value="1"/>
</dbReference>
<accession>A0ABT5J6P9</accession>
<protein>
    <submittedName>
        <fullName evidence="7">Crp/Fnr family transcriptional regulator</fullName>
    </submittedName>
</protein>
<dbReference type="SUPFAM" id="SSF46785">
    <property type="entry name" value="Winged helix' DNA-binding domain"/>
    <property type="match status" value="1"/>
</dbReference>
<dbReference type="RefSeq" id="WP_272775911.1">
    <property type="nucleotide sequence ID" value="NZ_JAQQLI010000005.1"/>
</dbReference>
<dbReference type="PROSITE" id="PS50042">
    <property type="entry name" value="CNMP_BINDING_3"/>
    <property type="match status" value="1"/>
</dbReference>
<keyword evidence="2" id="KW-0238">DNA-binding</keyword>
<organism evidence="7 8">
    <name type="scientific">Rhodoplanes tepidamans</name>
    <name type="common">Rhodoplanes cryptolactis</name>
    <dbReference type="NCBI Taxonomy" id="200616"/>
    <lineage>
        <taxon>Bacteria</taxon>
        <taxon>Pseudomonadati</taxon>
        <taxon>Pseudomonadota</taxon>
        <taxon>Alphaproteobacteria</taxon>
        <taxon>Hyphomicrobiales</taxon>
        <taxon>Nitrobacteraceae</taxon>
        <taxon>Rhodoplanes</taxon>
    </lineage>
</organism>
<dbReference type="Proteomes" id="UP001165652">
    <property type="component" value="Unassembled WGS sequence"/>
</dbReference>
<keyword evidence="8" id="KW-1185">Reference proteome</keyword>
<evidence type="ECO:0000256" key="2">
    <source>
        <dbReference type="ARBA" id="ARBA00023125"/>
    </source>
</evidence>
<dbReference type="InterPro" id="IPR036390">
    <property type="entry name" value="WH_DNA-bd_sf"/>
</dbReference>
<sequence length="317" mass="35050">MARDELPPGNALLTALPPADRDRILPLLEPISIKQRRVLHHDRAPMEHVYFIESGLVSVLAQIDERKAAEVWLIGREGLSGIPLLLGGSASPHRRVVQLGGSALRMRAADVHAAMNGVPSFRAVMLRYVQLALVQTSQTSACNSAHPIKQRLARWLLTAQDRIGRDVLPLTHDMLARLLSVRRATISECLALLEREQVVGTRRAQLEILDRGRLESMSCLCYRIMANEHERMMRDLRAPWGLVFDHGTGRAPVDGHGHTGHRHETHLHETHHHDGHRHDGHRQDGGPDGARNVSSADGCGPESSSFSPTGGRRSSPL</sequence>
<dbReference type="InterPro" id="IPR014710">
    <property type="entry name" value="RmlC-like_jellyroll"/>
</dbReference>
<dbReference type="Pfam" id="PF13545">
    <property type="entry name" value="HTH_Crp_2"/>
    <property type="match status" value="1"/>
</dbReference>
<dbReference type="InterPro" id="IPR018490">
    <property type="entry name" value="cNMP-bd_dom_sf"/>
</dbReference>
<dbReference type="InterPro" id="IPR012318">
    <property type="entry name" value="HTH_CRP"/>
</dbReference>
<gene>
    <name evidence="7" type="ORF">PQJ73_05140</name>
</gene>
<evidence type="ECO:0000259" key="5">
    <source>
        <dbReference type="PROSITE" id="PS50042"/>
    </source>
</evidence>
<dbReference type="PANTHER" id="PTHR24567:SF74">
    <property type="entry name" value="HTH-TYPE TRANSCRIPTIONAL REGULATOR ARCR"/>
    <property type="match status" value="1"/>
</dbReference>
<keyword evidence="1" id="KW-0805">Transcription regulation</keyword>
<keyword evidence="3" id="KW-0804">Transcription</keyword>
<dbReference type="InterPro" id="IPR050397">
    <property type="entry name" value="Env_Response_Regulators"/>
</dbReference>
<dbReference type="Gene3D" id="2.60.120.10">
    <property type="entry name" value="Jelly Rolls"/>
    <property type="match status" value="1"/>
</dbReference>
<name>A0ABT5J6P9_RHOTP</name>
<feature type="domain" description="Cyclic nucleotide-binding" evidence="5">
    <location>
        <begin position="12"/>
        <end position="92"/>
    </location>
</feature>
<dbReference type="SMART" id="SM00419">
    <property type="entry name" value="HTH_CRP"/>
    <property type="match status" value="1"/>
</dbReference>
<evidence type="ECO:0000259" key="6">
    <source>
        <dbReference type="PROSITE" id="PS51063"/>
    </source>
</evidence>
<dbReference type="CDD" id="cd00038">
    <property type="entry name" value="CAP_ED"/>
    <property type="match status" value="1"/>
</dbReference>
<proteinExistence type="predicted"/>
<evidence type="ECO:0000256" key="4">
    <source>
        <dbReference type="SAM" id="MobiDB-lite"/>
    </source>
</evidence>
<evidence type="ECO:0000256" key="3">
    <source>
        <dbReference type="ARBA" id="ARBA00023163"/>
    </source>
</evidence>
<dbReference type="InterPro" id="IPR036388">
    <property type="entry name" value="WH-like_DNA-bd_sf"/>
</dbReference>
<feature type="domain" description="HTH crp-type" evidence="6">
    <location>
        <begin position="146"/>
        <end position="212"/>
    </location>
</feature>
<reference evidence="7" key="1">
    <citation type="journal article" date="2023" name="Microbiol Resour">
        <title>Genome Sequences of Rhodoplanes serenus and Two Thermotolerant Strains, Rhodoplanes tepidamans and 'Rhodoplanes cryptolactis,' Further Refine the Genus.</title>
        <authorList>
            <person name="Rayyan A.A."/>
            <person name="Kyndt J.A."/>
        </authorList>
    </citation>
    <scope>NUCLEOTIDE SEQUENCE</scope>
    <source>
        <strain evidence="7">DSM 9987</strain>
    </source>
</reference>
<dbReference type="SUPFAM" id="SSF51206">
    <property type="entry name" value="cAMP-binding domain-like"/>
    <property type="match status" value="1"/>
</dbReference>
<dbReference type="EMBL" id="JAQQLI010000005">
    <property type="protein sequence ID" value="MDC7785061.1"/>
    <property type="molecule type" value="Genomic_DNA"/>
</dbReference>
<reference evidence="7" key="2">
    <citation type="submission" date="2023-02" db="EMBL/GenBank/DDBJ databases">
        <authorList>
            <person name="Rayyan A."/>
            <person name="Meyer T."/>
            <person name="Kyndt J.A."/>
        </authorList>
    </citation>
    <scope>NUCLEOTIDE SEQUENCE</scope>
    <source>
        <strain evidence="7">DSM 9987</strain>
    </source>
</reference>
<evidence type="ECO:0000256" key="1">
    <source>
        <dbReference type="ARBA" id="ARBA00023015"/>
    </source>
</evidence>